<sequence length="87" mass="10028">MLVAKIFVCLKPNVLDPQGKAVCNSLQQLGYTNVIEARVSKYIELTFDSDNEESTWKETDKICQELLANPNTEHYWFTLENKEESQS</sequence>
<keyword evidence="2" id="KW-1185">Reference proteome</keyword>
<comment type="caution">
    <text evidence="1">The sequence shown here is derived from an EMBL/GenBank/DDBJ whole genome shotgun (WGS) entry which is preliminary data.</text>
</comment>
<name>A0AC61QK15_9BACT</name>
<evidence type="ECO:0000313" key="2">
    <source>
        <dbReference type="Proteomes" id="UP000294588"/>
    </source>
</evidence>
<evidence type="ECO:0000313" key="1">
    <source>
        <dbReference type="EMBL" id="TDF73661.1"/>
    </source>
</evidence>
<protein>
    <submittedName>
        <fullName evidence="1">Phosphoribosylformylglycinamidine synthase subunit PurS</fullName>
        <ecNumber evidence="1">6.3.5.3</ecNumber>
    </submittedName>
</protein>
<organism evidence="1 2">
    <name type="scientific">Candidatus Syntrophosphaera thermopropionivorans</name>
    <dbReference type="NCBI Taxonomy" id="2593015"/>
    <lineage>
        <taxon>Bacteria</taxon>
        <taxon>Pseudomonadati</taxon>
        <taxon>Candidatus Cloacimonadota</taxon>
        <taxon>Candidatus Cloacimonadia</taxon>
        <taxon>Candidatus Cloacimonadales</taxon>
        <taxon>Candidatus Cloacimonadaceae</taxon>
        <taxon>Candidatus Syntrophosphaera</taxon>
    </lineage>
</organism>
<accession>A0AC61QK15</accession>
<reference evidence="1" key="1">
    <citation type="submission" date="2019-03" db="EMBL/GenBank/DDBJ databases">
        <title>Candidatus Syntrophosphaera thermopropionivorans: a novel player in syntrophic propionate oxidation during anaerobic digestion.</title>
        <authorList>
            <person name="Dyksma S."/>
        </authorList>
    </citation>
    <scope>NUCLEOTIDE SEQUENCE</scope>
    <source>
        <strain evidence="1">W5</strain>
    </source>
</reference>
<dbReference type="EMBL" id="SMOG01000004">
    <property type="protein sequence ID" value="TDF73661.1"/>
    <property type="molecule type" value="Genomic_DNA"/>
</dbReference>
<proteinExistence type="predicted"/>
<gene>
    <name evidence="1" type="primary">purS</name>
    <name evidence="1" type="ORF">E0946_02565</name>
</gene>
<dbReference type="Proteomes" id="UP000294588">
    <property type="component" value="Unassembled WGS sequence"/>
</dbReference>
<dbReference type="EC" id="6.3.5.3" evidence="1"/>
<keyword evidence="1" id="KW-0436">Ligase</keyword>